<evidence type="ECO:0000313" key="8">
    <source>
        <dbReference type="Proteomes" id="UP000027920"/>
    </source>
</evidence>
<dbReference type="AlphaFoldDB" id="A0A072PMV8"/>
<dbReference type="STRING" id="1182545.A0A072PMV8"/>
<evidence type="ECO:0000256" key="3">
    <source>
        <dbReference type="ARBA" id="ARBA00022824"/>
    </source>
</evidence>
<protein>
    <submittedName>
        <fullName evidence="7">Uncharacterized protein</fullName>
    </submittedName>
</protein>
<dbReference type="InterPro" id="IPR024512">
    <property type="entry name" value="Ser_palmitoyltrfase_ssu-like"/>
</dbReference>
<dbReference type="Pfam" id="PF11779">
    <property type="entry name" value="SPT_ssu-like"/>
    <property type="match status" value="1"/>
</dbReference>
<evidence type="ECO:0000256" key="5">
    <source>
        <dbReference type="ARBA" id="ARBA00023136"/>
    </source>
</evidence>
<keyword evidence="4 6" id="KW-1133">Transmembrane helix</keyword>
<name>A0A072PMV8_9EURO</name>
<evidence type="ECO:0000313" key="7">
    <source>
        <dbReference type="EMBL" id="KEF61414.1"/>
    </source>
</evidence>
<dbReference type="VEuPathDB" id="FungiDB:A1O9_02980"/>
<dbReference type="GO" id="GO:0005789">
    <property type="term" value="C:endoplasmic reticulum membrane"/>
    <property type="evidence" value="ECO:0007669"/>
    <property type="project" value="UniProtKB-SubCell"/>
</dbReference>
<dbReference type="HOGENOM" id="CLU_122021_1_0_1"/>
<dbReference type="OrthoDB" id="202672at2759"/>
<sequence length="125" mass="14103">MPDYSKVVKEQPRGSYLSSFVRWLQLKKYQYEVTFSLYMLTSTEKFIFNLILFILISLLVTAASLYLPDHIAVIYNRIWYYVRGGEIAYMTTAAATGDKTSLAGEGLRLTSGTLRAGAAATLREL</sequence>
<evidence type="ECO:0000256" key="2">
    <source>
        <dbReference type="ARBA" id="ARBA00022692"/>
    </source>
</evidence>
<keyword evidence="5 6" id="KW-0472">Membrane</keyword>
<accession>A0A072PMV8</accession>
<evidence type="ECO:0000256" key="6">
    <source>
        <dbReference type="SAM" id="Phobius"/>
    </source>
</evidence>
<reference evidence="7 8" key="1">
    <citation type="submission" date="2013-03" db="EMBL/GenBank/DDBJ databases">
        <title>The Genome Sequence of Exophiala aquamarina CBS 119918.</title>
        <authorList>
            <consortium name="The Broad Institute Genomics Platform"/>
            <person name="Cuomo C."/>
            <person name="de Hoog S."/>
            <person name="Gorbushina A."/>
            <person name="Walker B."/>
            <person name="Young S.K."/>
            <person name="Zeng Q."/>
            <person name="Gargeya S."/>
            <person name="Fitzgerald M."/>
            <person name="Haas B."/>
            <person name="Abouelleil A."/>
            <person name="Allen A.W."/>
            <person name="Alvarado L."/>
            <person name="Arachchi H.M."/>
            <person name="Berlin A.M."/>
            <person name="Chapman S.B."/>
            <person name="Gainer-Dewar J."/>
            <person name="Goldberg J."/>
            <person name="Griggs A."/>
            <person name="Gujja S."/>
            <person name="Hansen M."/>
            <person name="Howarth C."/>
            <person name="Imamovic A."/>
            <person name="Ireland A."/>
            <person name="Larimer J."/>
            <person name="McCowan C."/>
            <person name="Murphy C."/>
            <person name="Pearson M."/>
            <person name="Poon T.W."/>
            <person name="Priest M."/>
            <person name="Roberts A."/>
            <person name="Saif S."/>
            <person name="Shea T."/>
            <person name="Sisk P."/>
            <person name="Sykes S."/>
            <person name="Wortman J."/>
            <person name="Nusbaum C."/>
            <person name="Birren B."/>
        </authorList>
    </citation>
    <scope>NUCLEOTIDE SEQUENCE [LARGE SCALE GENOMIC DNA]</scope>
    <source>
        <strain evidence="7 8">CBS 119918</strain>
    </source>
</reference>
<organism evidence="7 8">
    <name type="scientific">Exophiala aquamarina CBS 119918</name>
    <dbReference type="NCBI Taxonomy" id="1182545"/>
    <lineage>
        <taxon>Eukaryota</taxon>
        <taxon>Fungi</taxon>
        <taxon>Dikarya</taxon>
        <taxon>Ascomycota</taxon>
        <taxon>Pezizomycotina</taxon>
        <taxon>Eurotiomycetes</taxon>
        <taxon>Chaetothyriomycetidae</taxon>
        <taxon>Chaetothyriales</taxon>
        <taxon>Herpotrichiellaceae</taxon>
        <taxon>Exophiala</taxon>
    </lineage>
</organism>
<evidence type="ECO:0000256" key="1">
    <source>
        <dbReference type="ARBA" id="ARBA00004477"/>
    </source>
</evidence>
<comment type="caution">
    <text evidence="7">The sequence shown here is derived from an EMBL/GenBank/DDBJ whole genome shotgun (WGS) entry which is preliminary data.</text>
</comment>
<dbReference type="RefSeq" id="XP_013264004.1">
    <property type="nucleotide sequence ID" value="XM_013408550.1"/>
</dbReference>
<feature type="transmembrane region" description="Helical" evidence="6">
    <location>
        <begin position="46"/>
        <end position="67"/>
    </location>
</feature>
<proteinExistence type="predicted"/>
<dbReference type="EMBL" id="AMGV01000002">
    <property type="protein sequence ID" value="KEF61414.1"/>
    <property type="molecule type" value="Genomic_DNA"/>
</dbReference>
<dbReference type="Proteomes" id="UP000027920">
    <property type="component" value="Unassembled WGS sequence"/>
</dbReference>
<gene>
    <name evidence="7" type="ORF">A1O9_02980</name>
</gene>
<evidence type="ECO:0000256" key="4">
    <source>
        <dbReference type="ARBA" id="ARBA00022989"/>
    </source>
</evidence>
<keyword evidence="8" id="KW-1185">Reference proteome</keyword>
<keyword evidence="2 6" id="KW-0812">Transmembrane</keyword>
<comment type="subcellular location">
    <subcellularLocation>
        <location evidence="1">Endoplasmic reticulum membrane</location>
        <topology evidence="1">Multi-pass membrane protein</topology>
    </subcellularLocation>
</comment>
<dbReference type="GeneID" id="25277920"/>
<keyword evidence="3" id="KW-0256">Endoplasmic reticulum</keyword>